<keyword evidence="3" id="KW-0732">Signal</keyword>
<protein>
    <recommendedName>
        <fullName evidence="4">Peptidase M13 N-terminal domain-containing protein</fullName>
    </recommendedName>
</protein>
<dbReference type="PROSITE" id="PS51885">
    <property type="entry name" value="NEPRILYSIN"/>
    <property type="match status" value="1"/>
</dbReference>
<feature type="chain" id="PRO_5044785966" description="Peptidase M13 N-terminal domain-containing protein" evidence="3">
    <location>
        <begin position="21"/>
        <end position="708"/>
    </location>
</feature>
<accession>A0ABD2XMI0</accession>
<dbReference type="InterPro" id="IPR008753">
    <property type="entry name" value="Peptidase_M13_N"/>
</dbReference>
<comment type="subcellular location">
    <subcellularLocation>
        <location evidence="1">Cell membrane</location>
        <topology evidence="1">Single-pass type II membrane protein</topology>
    </subcellularLocation>
</comment>
<evidence type="ECO:0000256" key="1">
    <source>
        <dbReference type="ARBA" id="ARBA00004401"/>
    </source>
</evidence>
<feature type="domain" description="Peptidase M13 N-terminal" evidence="4">
    <location>
        <begin position="103"/>
        <end position="435"/>
    </location>
</feature>
<dbReference type="Pfam" id="PF05649">
    <property type="entry name" value="Peptidase_M13_N"/>
    <property type="match status" value="1"/>
</dbReference>
<keyword evidence="6" id="KW-1185">Reference proteome</keyword>
<comment type="similarity">
    <text evidence="2">Belongs to the peptidase M13 family.</text>
</comment>
<evidence type="ECO:0000313" key="5">
    <source>
        <dbReference type="EMBL" id="KAL3406280.1"/>
    </source>
</evidence>
<dbReference type="PANTHER" id="PTHR11733">
    <property type="entry name" value="ZINC METALLOPROTEASE FAMILY M13 NEPRILYSIN-RELATED"/>
    <property type="match status" value="1"/>
</dbReference>
<organism evidence="5 6">
    <name type="scientific">Trichogramma kaykai</name>
    <dbReference type="NCBI Taxonomy" id="54128"/>
    <lineage>
        <taxon>Eukaryota</taxon>
        <taxon>Metazoa</taxon>
        <taxon>Ecdysozoa</taxon>
        <taxon>Arthropoda</taxon>
        <taxon>Hexapoda</taxon>
        <taxon>Insecta</taxon>
        <taxon>Pterygota</taxon>
        <taxon>Neoptera</taxon>
        <taxon>Endopterygota</taxon>
        <taxon>Hymenoptera</taxon>
        <taxon>Apocrita</taxon>
        <taxon>Proctotrupomorpha</taxon>
        <taxon>Chalcidoidea</taxon>
        <taxon>Trichogrammatidae</taxon>
        <taxon>Trichogramma</taxon>
    </lineage>
</organism>
<evidence type="ECO:0000256" key="2">
    <source>
        <dbReference type="ARBA" id="ARBA00007357"/>
    </source>
</evidence>
<dbReference type="PANTHER" id="PTHR11733:SF167">
    <property type="entry name" value="FI17812P1-RELATED"/>
    <property type="match status" value="1"/>
</dbReference>
<dbReference type="GO" id="GO:0005886">
    <property type="term" value="C:plasma membrane"/>
    <property type="evidence" value="ECO:0007669"/>
    <property type="project" value="UniProtKB-SubCell"/>
</dbReference>
<dbReference type="Gene3D" id="3.40.390.10">
    <property type="entry name" value="Collagenase (Catalytic Domain)"/>
    <property type="match status" value="2"/>
</dbReference>
<evidence type="ECO:0000259" key="4">
    <source>
        <dbReference type="Pfam" id="PF05649"/>
    </source>
</evidence>
<dbReference type="Proteomes" id="UP001627154">
    <property type="component" value="Unassembled WGS sequence"/>
</dbReference>
<dbReference type="EMBL" id="JBJJXI010000019">
    <property type="protein sequence ID" value="KAL3406280.1"/>
    <property type="molecule type" value="Genomic_DNA"/>
</dbReference>
<dbReference type="SUPFAM" id="SSF55486">
    <property type="entry name" value="Metalloproteases ('zincins'), catalytic domain"/>
    <property type="match status" value="1"/>
</dbReference>
<dbReference type="InterPro" id="IPR000718">
    <property type="entry name" value="Peptidase_M13"/>
</dbReference>
<dbReference type="InterPro" id="IPR042089">
    <property type="entry name" value="Peptidase_M13_dom_2"/>
</dbReference>
<evidence type="ECO:0000256" key="3">
    <source>
        <dbReference type="SAM" id="SignalP"/>
    </source>
</evidence>
<dbReference type="AlphaFoldDB" id="A0ABD2XMI0"/>
<dbReference type="InterPro" id="IPR024079">
    <property type="entry name" value="MetalloPept_cat_dom_sf"/>
</dbReference>
<dbReference type="Gene3D" id="1.10.1380.10">
    <property type="entry name" value="Neutral endopeptidase , domain2"/>
    <property type="match status" value="1"/>
</dbReference>
<name>A0ABD2XMI0_9HYME</name>
<evidence type="ECO:0000313" key="6">
    <source>
        <dbReference type="Proteomes" id="UP001627154"/>
    </source>
</evidence>
<reference evidence="5 6" key="1">
    <citation type="journal article" date="2024" name="bioRxiv">
        <title>A reference genome for Trichogramma kaykai: A tiny desert-dwelling parasitoid wasp with competing sex-ratio distorters.</title>
        <authorList>
            <person name="Culotta J."/>
            <person name="Lindsey A.R."/>
        </authorList>
    </citation>
    <scope>NUCLEOTIDE SEQUENCE [LARGE SCALE GENOMIC DNA]</scope>
    <source>
        <strain evidence="5 6">KSX58</strain>
    </source>
</reference>
<feature type="signal peptide" evidence="3">
    <location>
        <begin position="1"/>
        <end position="20"/>
    </location>
</feature>
<comment type="caution">
    <text evidence="5">The sequence shown here is derived from an EMBL/GenBank/DDBJ whole genome shotgun (WGS) entry which is preliminary data.</text>
</comment>
<sequence>MSTRLLLPLLLLLLFGWCSASYVLQPDVDQCDRPQCAPVDEILVANVDPDVEPCGNFYGFACAKGLGELERDFMTRGARTSSSVTPADPRRAADRVIYDFTDLRKILDEPLTDDDPDPGDLDVDSLRVERQIYEICKRGVHTRQERLHYEQLLARNQANRLEANVRYDPLQAEQQHWSRTDLRYALGGFGFAFFEVDVIERRQPFVHVKRYLQLRPTADNVLDLNDLLTAKYMKHELDRRPIYDHHPSNNDPNFIPPLKKYSDIKDFIREFNKIVPYDNNEEVNERLPEPKTIENWQRIYNEYSHDPLSKINWLNIFKELLGKISVNVYDHDLIIIKHENYFFRLAELLKLTRDVNTIVNYIHLRFVSKTIGFVEKEYESKYAVIPPVKGLACTPGLLVGAAHVYVQRHFPKDNKETVEAMFGSIKNLIDKQLSEEYNLQDGSELTRNYLRQLGRAEAVIGYPDWLANRTIASKFYGRPFPISQLYFANQLKFVEILLRNKLRALYEYDVPIFDMNTFYKSFMLERIEFSRNLRQIILPARLFSENTYKFLSAQLFDPINYGAAGATIASELYLLWLNRISYAQNATKCIAAQVPKNSYKLKHEEFVQRFTAYLLGLQTAYRAWPTKDSYPIQFRNFGTLTDFRLFFLSFAESMCRAQLQSNEIPPQYFIDYAVDNMIEFKQAFGCNFTKNRNRTSTKYEVCHPLIYD</sequence>
<proteinExistence type="inferred from homology"/>
<gene>
    <name evidence="5" type="ORF">TKK_001630</name>
</gene>